<evidence type="ECO:0000313" key="3">
    <source>
        <dbReference type="EMBL" id="CAG9282135.1"/>
    </source>
</evidence>
<dbReference type="EMBL" id="OU594957">
    <property type="protein sequence ID" value="CAG9282135.1"/>
    <property type="molecule type" value="Genomic_DNA"/>
</dbReference>
<accession>A0A8J9X1T1</accession>
<feature type="region of interest" description="Disordered" evidence="1">
    <location>
        <begin position="1"/>
        <end position="87"/>
    </location>
</feature>
<feature type="transmembrane region" description="Helical" evidence="2">
    <location>
        <begin position="215"/>
        <end position="238"/>
    </location>
</feature>
<evidence type="ECO:0008006" key="4">
    <source>
        <dbReference type="Google" id="ProtNLM"/>
    </source>
</evidence>
<evidence type="ECO:0000256" key="1">
    <source>
        <dbReference type="SAM" id="MobiDB-lite"/>
    </source>
</evidence>
<reference evidence="3" key="1">
    <citation type="submission" date="2022-02" db="EMBL/GenBank/DDBJ databases">
        <authorList>
            <person name="Giguere J D."/>
        </authorList>
    </citation>
    <scope>NUCLEOTIDE SEQUENCE</scope>
    <source>
        <strain evidence="3">CCAP 1055/1</strain>
    </source>
</reference>
<organism evidence="3">
    <name type="scientific">Phaeodactylum tricornutum</name>
    <name type="common">Diatom</name>
    <dbReference type="NCBI Taxonomy" id="2850"/>
    <lineage>
        <taxon>Eukaryota</taxon>
        <taxon>Sar</taxon>
        <taxon>Stramenopiles</taxon>
        <taxon>Ochrophyta</taxon>
        <taxon>Bacillariophyta</taxon>
        <taxon>Bacillariophyceae</taxon>
        <taxon>Bacillariophycidae</taxon>
        <taxon>Naviculales</taxon>
        <taxon>Phaeodactylaceae</taxon>
        <taxon>Phaeodactylum</taxon>
    </lineage>
</organism>
<gene>
    <name evidence="3" type="ORF">PTTT1_LOCUS18665</name>
</gene>
<keyword evidence="2" id="KW-0812">Transmembrane</keyword>
<protein>
    <recommendedName>
        <fullName evidence="4">PPIase cyclophilin-type domain-containing protein</fullName>
    </recommendedName>
</protein>
<dbReference type="AlphaFoldDB" id="A0A8J9X1T1"/>
<name>A0A8J9X1T1_PHATR</name>
<feature type="compositionally biased region" description="Polar residues" evidence="1">
    <location>
        <begin position="128"/>
        <end position="144"/>
    </location>
</feature>
<sequence>MPRLGGGSSGQTPLLDGDDSGGPLPLTQTLSSLRLEPTQNLSIVPEKTRSERKTPIKFTSFQMPRISSSSSDHAPMLPDRSPEAMQSVSLQKLSQRSVNTFRAAEHGKVDILPISIASSTFNRKRAVSSNNMSSGWYGQSSMPQSERPMPRTQSLRSRRSSSKPACYDDEQNDGPDKSVTPYTRHVRHGWEDADFGSPYKLSHKSLRRSFTLNKAFLTLQLGHFLQLAVVMVVSFLVFDSYHRAITTTDQLSKFKNDESMLLLHLHRVEQQALNLHEEFDRLSEKDFVESHSIQNEDGRIERKNAVVVDSELIRKQTQQLRQMEEELSHEVRALQESIQIAARSCIVRTFGEGPVQVILDLNFGERNIQGGTKLTILLWYDTPHAAWTLLEQIRKGIWDGASFRLDKGRSIAAAPENPDRESKLEFIEHSQKNHDPWTIGLSDFGDDGIGLFVNLKDNSAFHKQDVCVGKIIDGFDALQQLVDLSRSRTNKISIAAATASHLTREHTSGLV</sequence>
<keyword evidence="2" id="KW-0472">Membrane</keyword>
<keyword evidence="2" id="KW-1133">Transmembrane helix</keyword>
<dbReference type="SUPFAM" id="SSF50891">
    <property type="entry name" value="Cyclophilin-like"/>
    <property type="match status" value="1"/>
</dbReference>
<dbReference type="Proteomes" id="UP000836788">
    <property type="component" value="Chromosome 16"/>
</dbReference>
<dbReference type="InterPro" id="IPR029000">
    <property type="entry name" value="Cyclophilin-like_dom_sf"/>
</dbReference>
<feature type="compositionally biased region" description="Polar residues" evidence="1">
    <location>
        <begin position="57"/>
        <end position="72"/>
    </location>
</feature>
<feature type="region of interest" description="Disordered" evidence="1">
    <location>
        <begin position="128"/>
        <end position="182"/>
    </location>
</feature>
<evidence type="ECO:0000256" key="2">
    <source>
        <dbReference type="SAM" id="Phobius"/>
    </source>
</evidence>
<proteinExistence type="predicted"/>
<feature type="compositionally biased region" description="Polar residues" evidence="1">
    <location>
        <begin position="26"/>
        <end position="42"/>
    </location>
</feature>